<comment type="caution">
    <text evidence="1">The sequence shown here is derived from an EMBL/GenBank/DDBJ whole genome shotgun (WGS) entry which is preliminary data.</text>
</comment>
<gene>
    <name evidence="1" type="ORF">F5876DRAFT_71456</name>
</gene>
<accession>A0ACC1UG71</accession>
<organism evidence="1 2">
    <name type="scientific">Lentinula aff. lateritia</name>
    <dbReference type="NCBI Taxonomy" id="2804960"/>
    <lineage>
        <taxon>Eukaryota</taxon>
        <taxon>Fungi</taxon>
        <taxon>Dikarya</taxon>
        <taxon>Basidiomycota</taxon>
        <taxon>Agaricomycotina</taxon>
        <taxon>Agaricomycetes</taxon>
        <taxon>Agaricomycetidae</taxon>
        <taxon>Agaricales</taxon>
        <taxon>Marasmiineae</taxon>
        <taxon>Omphalotaceae</taxon>
        <taxon>Lentinula</taxon>
    </lineage>
</organism>
<keyword evidence="2" id="KW-1185">Reference proteome</keyword>
<name>A0ACC1UG71_9AGAR</name>
<dbReference type="EMBL" id="MU794944">
    <property type="protein sequence ID" value="KAJ3815960.1"/>
    <property type="molecule type" value="Genomic_DNA"/>
</dbReference>
<reference evidence="1" key="1">
    <citation type="submission" date="2022-09" db="EMBL/GenBank/DDBJ databases">
        <title>A Global Phylogenomic Analysis of the Shiitake Genus Lentinula.</title>
        <authorList>
            <consortium name="DOE Joint Genome Institute"/>
            <person name="Sierra-Patev S."/>
            <person name="Min B."/>
            <person name="Naranjo-Ortiz M."/>
            <person name="Looney B."/>
            <person name="Konkel Z."/>
            <person name="Slot J.C."/>
            <person name="Sakamoto Y."/>
            <person name="Steenwyk J.L."/>
            <person name="Rokas A."/>
            <person name="Carro J."/>
            <person name="Camarero S."/>
            <person name="Ferreira P."/>
            <person name="Molpeceres G."/>
            <person name="Ruiz-Duenas F.J."/>
            <person name="Serrano A."/>
            <person name="Henrissat B."/>
            <person name="Drula E."/>
            <person name="Hughes K.W."/>
            <person name="Mata J.L."/>
            <person name="Ishikawa N.K."/>
            <person name="Vargas-Isla R."/>
            <person name="Ushijima S."/>
            <person name="Smith C.A."/>
            <person name="Ahrendt S."/>
            <person name="Andreopoulos W."/>
            <person name="He G."/>
            <person name="Labutti K."/>
            <person name="Lipzen A."/>
            <person name="Ng V."/>
            <person name="Riley R."/>
            <person name="Sandor L."/>
            <person name="Barry K."/>
            <person name="Martinez A.T."/>
            <person name="Xiao Y."/>
            <person name="Gibbons J.G."/>
            <person name="Terashima K."/>
            <person name="Grigoriev I.V."/>
            <person name="Hibbett D.S."/>
        </authorList>
    </citation>
    <scope>NUCLEOTIDE SEQUENCE</scope>
    <source>
        <strain evidence="1">TMI1499</strain>
    </source>
</reference>
<evidence type="ECO:0000313" key="2">
    <source>
        <dbReference type="Proteomes" id="UP001163835"/>
    </source>
</evidence>
<dbReference type="Proteomes" id="UP001163835">
    <property type="component" value="Unassembled WGS sequence"/>
</dbReference>
<evidence type="ECO:0000313" key="1">
    <source>
        <dbReference type="EMBL" id="KAJ3815960.1"/>
    </source>
</evidence>
<protein>
    <submittedName>
        <fullName evidence="1">Rec8 like protein-domain-containing protein</fullName>
    </submittedName>
</protein>
<proteinExistence type="predicted"/>
<sequence>MFFTPELLARRDSGFGLLWLAATLGSKSTFKKLPKRSVLTADISQLCELIAQPEEPLALRLSSNLMVGVARVYKVKQELFMNDVTNCVSSLKKVVQDIHTIAAKDASLQMQQQTRPSAFTIAADPQALYFLEFDNFVSDWDEILNLNDNNEKRQDGDDEQEFNPTDPKKSRKKNNVVKPPALTEQVRADMVTLREHHDHLLSNSLDLSFQGSQRSGLDVSSSQAEPAFAFDDNLFLGIDDGLGIDLGLGDDLARELGEGWGASPLKNADSRNRMDVDEQSLDPIHFENRETGIEFDFMLGGDEFGTGGQGLDEPSASRIPSLAPQTPVTEGKENPAPSSQQLQALPPPASPANSFAQLLLSQDDGLLPEPALLADVTLGHKNIDKPQKKTHKRTRLLLDARTELTDDELKIARAQYLSEQYLQRREFISKRLEKDSGRVVEDLIWGVPKGIEAPALIDFWQQNFKVQVETRTGVIHLDMSEDDEPPTKRRKVAAARDRGFEDYMQVDDMEQPESNMENEAEMGRGDQVNFFETGWNDNDVEPRLRSSEEPGQGRQMSRPPSDIGANFSFDLGSLGRQEGSQRSSLFPWDNAGAGPSSSVDAFGGGSDRVSIDRAEIRIRGSSFSRRESSLVPSQNGSTGIRGISPGDIGIRGSQVIGEDFVFSGVEPENTQTMNTQNTQTMNTNTQIDSQKSDLNLITLERNSFNFLEYAKMQQQAMPTGSENISFDVVVPQLTSTRHVAAAAFYHCLVLATKDLLKVHQAQPYEAISLKVFVS</sequence>